<evidence type="ECO:0000313" key="9">
    <source>
        <dbReference type="EMBL" id="AMA65016.1"/>
    </source>
</evidence>
<dbReference type="AlphaFoldDB" id="A0A0X9VMQ3"/>
<evidence type="ECO:0000256" key="1">
    <source>
        <dbReference type="ARBA" id="ARBA00004651"/>
    </source>
</evidence>
<keyword evidence="10" id="KW-1185">Reference proteome</keyword>
<dbReference type="InterPro" id="IPR032816">
    <property type="entry name" value="VTT_dom"/>
</dbReference>
<dbReference type="EMBL" id="CP013920">
    <property type="protein sequence ID" value="AMA65016.1"/>
    <property type="molecule type" value="Genomic_DNA"/>
</dbReference>
<feature type="transmembrane region" description="Helical" evidence="7">
    <location>
        <begin position="68"/>
        <end position="88"/>
    </location>
</feature>
<evidence type="ECO:0000256" key="3">
    <source>
        <dbReference type="ARBA" id="ARBA00022475"/>
    </source>
</evidence>
<feature type="transmembrane region" description="Helical" evidence="7">
    <location>
        <begin position="188"/>
        <end position="212"/>
    </location>
</feature>
<feature type="transmembrane region" description="Helical" evidence="7">
    <location>
        <begin position="20"/>
        <end position="38"/>
    </location>
</feature>
<dbReference type="OrthoDB" id="13976at2"/>
<keyword evidence="3 7" id="KW-1003">Cell membrane</keyword>
<evidence type="ECO:0000256" key="4">
    <source>
        <dbReference type="ARBA" id="ARBA00022692"/>
    </source>
</evidence>
<dbReference type="PATRIC" id="fig|634113.3.peg.428"/>
<evidence type="ECO:0000256" key="5">
    <source>
        <dbReference type="ARBA" id="ARBA00022989"/>
    </source>
</evidence>
<proteinExistence type="inferred from homology"/>
<dbReference type="GO" id="GO:0005886">
    <property type="term" value="C:plasma membrane"/>
    <property type="evidence" value="ECO:0007669"/>
    <property type="project" value="UniProtKB-SubCell"/>
</dbReference>
<organism evidence="9 10">
    <name type="scientific">Candidatus Arsenophonus lipoptenae</name>
    <dbReference type="NCBI Taxonomy" id="634113"/>
    <lineage>
        <taxon>Bacteria</taxon>
        <taxon>Pseudomonadati</taxon>
        <taxon>Pseudomonadota</taxon>
        <taxon>Gammaproteobacteria</taxon>
        <taxon>Enterobacterales</taxon>
        <taxon>Morganellaceae</taxon>
        <taxon>Arsenophonus</taxon>
    </lineage>
</organism>
<dbReference type="Pfam" id="PF09335">
    <property type="entry name" value="VTT_dom"/>
    <property type="match status" value="1"/>
</dbReference>
<protein>
    <submittedName>
        <fullName evidence="9">Inner membrane protein YqjA</fullName>
    </submittedName>
</protein>
<evidence type="ECO:0000259" key="8">
    <source>
        <dbReference type="Pfam" id="PF09335"/>
    </source>
</evidence>
<feature type="domain" description="VTT" evidence="8">
    <location>
        <begin position="48"/>
        <end position="173"/>
    </location>
</feature>
<dbReference type="InterPro" id="IPR032818">
    <property type="entry name" value="DedA-like"/>
</dbReference>
<keyword evidence="4 7" id="KW-0812">Transmembrane</keyword>
<dbReference type="Proteomes" id="UP000069926">
    <property type="component" value="Chromosome"/>
</dbReference>
<evidence type="ECO:0000256" key="6">
    <source>
        <dbReference type="ARBA" id="ARBA00023136"/>
    </source>
</evidence>
<feature type="transmembrane region" description="Helical" evidence="7">
    <location>
        <begin position="155"/>
        <end position="176"/>
    </location>
</feature>
<evidence type="ECO:0000313" key="10">
    <source>
        <dbReference type="Proteomes" id="UP000069926"/>
    </source>
</evidence>
<keyword evidence="5 7" id="KW-1133">Transmembrane helix</keyword>
<comment type="similarity">
    <text evidence="2 7">Belongs to the DedA family.</text>
</comment>
<reference evidence="9 10" key="1">
    <citation type="submission" date="2016-01" db="EMBL/GenBank/DDBJ databases">
        <title>Genome sequence of Ca. Arsenophonus lipopteni, the exclusive symbiont of a blood sucking fly Lipoptena cervi (Diptera: Hippoboscidae).</title>
        <authorList>
            <person name="Novakova E."/>
            <person name="Hypsa V."/>
            <person name="Nguyen P."/>
            <person name="Husnik F."/>
            <person name="Darby A.C."/>
        </authorList>
    </citation>
    <scope>NUCLEOTIDE SEQUENCE [LARGE SCALE GENOMIC DNA]</scope>
    <source>
        <strain evidence="9 10">CB</strain>
    </source>
</reference>
<dbReference type="KEGG" id="asy:AUT07_00445"/>
<evidence type="ECO:0000256" key="7">
    <source>
        <dbReference type="RuleBase" id="RU367016"/>
    </source>
</evidence>
<dbReference type="RefSeq" id="WP_066283616.1">
    <property type="nucleotide sequence ID" value="NZ_CP013920.1"/>
</dbReference>
<name>A0A0X9VMQ3_9GAMM</name>
<comment type="subcellular location">
    <subcellularLocation>
        <location evidence="1 7">Cell membrane</location>
        <topology evidence="1 7">Multi-pass membrane protein</topology>
    </subcellularLocation>
</comment>
<gene>
    <name evidence="9" type="primary">yqjA_1</name>
    <name evidence="9" type="ORF">AUT07_00445</name>
</gene>
<sequence>MKSTKELFFALWNQDHNILMNPSLALSIYIILFIILILENGILPAAFLPGDSLLILVGVLISKGVMNYPLTIIILTISSSLGYWIAYLQGKWLGDNKFVKYWLSNLPKHYQQQAYRLFHNYGLAALIIGRFLAFIRSILPIIAGLSGFPNKYFQFFNWISGLLWVFILTTLGYLFGNSLFFQYYEKKIMNILVLLPIILFFIGFIGTLIVIIKKRLKNHDT</sequence>
<dbReference type="PANTHER" id="PTHR30353:SF11">
    <property type="entry name" value="INNER MEMBRANE PROTEIN YQJA"/>
    <property type="match status" value="1"/>
</dbReference>
<feature type="transmembrane region" description="Helical" evidence="7">
    <location>
        <begin position="121"/>
        <end position="143"/>
    </location>
</feature>
<dbReference type="PANTHER" id="PTHR30353">
    <property type="entry name" value="INNER MEMBRANE PROTEIN DEDA-RELATED"/>
    <property type="match status" value="1"/>
</dbReference>
<accession>A0A0X9VMQ3</accession>
<evidence type="ECO:0000256" key="2">
    <source>
        <dbReference type="ARBA" id="ARBA00010792"/>
    </source>
</evidence>
<keyword evidence="6 7" id="KW-0472">Membrane</keyword>